<dbReference type="PANTHER" id="PTHR21311:SF0">
    <property type="entry name" value="CONSERVED OLIGOMERIC GOLGI COMPLEX SUBUNIT 8"/>
    <property type="match status" value="1"/>
</dbReference>
<dbReference type="GO" id="GO:0015031">
    <property type="term" value="P:protein transport"/>
    <property type="evidence" value="ECO:0007669"/>
    <property type="project" value="UniProtKB-KW"/>
</dbReference>
<dbReference type="GO" id="GO:0000139">
    <property type="term" value="C:Golgi membrane"/>
    <property type="evidence" value="ECO:0007669"/>
    <property type="project" value="UniProtKB-SubCell"/>
</dbReference>
<comment type="subcellular location">
    <subcellularLocation>
        <location evidence="1">Golgi apparatus membrane</location>
        <topology evidence="1">Peripheral membrane protein</topology>
    </subcellularLocation>
</comment>
<dbReference type="AlphaFoldDB" id="A0AAJ6Z325"/>
<organism evidence="9">
    <name type="scientific">Papilio xuthus</name>
    <name type="common">Asian swallowtail butterfly</name>
    <dbReference type="NCBI Taxonomy" id="66420"/>
    <lineage>
        <taxon>Eukaryota</taxon>
        <taxon>Metazoa</taxon>
        <taxon>Ecdysozoa</taxon>
        <taxon>Arthropoda</taxon>
        <taxon>Hexapoda</taxon>
        <taxon>Insecta</taxon>
        <taxon>Pterygota</taxon>
        <taxon>Neoptera</taxon>
        <taxon>Endopterygota</taxon>
        <taxon>Lepidoptera</taxon>
        <taxon>Glossata</taxon>
        <taxon>Ditrysia</taxon>
        <taxon>Papilionoidea</taxon>
        <taxon>Papilionidae</taxon>
        <taxon>Papilioninae</taxon>
        <taxon>Papilio</taxon>
    </lineage>
</organism>
<gene>
    <name evidence="9" type="primary">LOC106115608</name>
</gene>
<evidence type="ECO:0000256" key="1">
    <source>
        <dbReference type="ARBA" id="ARBA00004395"/>
    </source>
</evidence>
<dbReference type="GeneID" id="106115608"/>
<protein>
    <recommendedName>
        <fullName evidence="3">Conserved oligomeric Golgi complex subunit 8</fullName>
    </recommendedName>
    <alternativeName>
        <fullName evidence="8">Component of oligomeric Golgi complex 8</fullName>
    </alternativeName>
</protein>
<keyword evidence="4" id="KW-0813">Transport</keyword>
<dbReference type="InterPro" id="IPR007255">
    <property type="entry name" value="COG8"/>
</dbReference>
<evidence type="ECO:0000256" key="4">
    <source>
        <dbReference type="ARBA" id="ARBA00022448"/>
    </source>
</evidence>
<sequence>MLWATKYVSFTLYRKIRTYVYANIKNKSSSRIRYFITNKFRYDTGTKMAQELRELCQLLFPNSTNETPEYFNDINDYIKKLGSQNWEHIRNEPERLSDEMKHLTEQTQELAFTNCKTFVETAEISRTIMKDLGKSKDSLEVFLNTMPQFVQELEKFSMNVGNIVEDKKRYSSIRHQSDKLLDLLELPSLMREALNAEDYESALDIFTFVRNLSKRYSEIPIVQNTSSEIMTLWYETLYHLYNQLHYDLPLPQCLQILGYLRRANTVFKSTEEDQSKISVGSKIPSNTIMTDGLHLHFLKARNAWFEKALEDAKSSESSERLLRKIVELHRIHLFNVLTQHKSIFLSDAQESKVRDYELSGTSALSCWLKQKVEKLTQMLNQDLKKEDESSFESLLNQCMYLCLSFGRVGADLRCVLTPLFRNNIMAQFHYNLDKVDNQFENQMRTYKVPTIKNLPRPVNENMISGPPENLLDYYPLAEYCNGLLSTLNSFRVTAPLNIVKDVYNEYRKSLGKSVQILLTFYNREQQAFTEVERQNFVSFCICFTEDLVPYITKCLSQSFPPTQICELLGVTLTVLQESKLLQIDQMEICKPLNSITGLFSS</sequence>
<dbReference type="KEGG" id="pxu:106115608"/>
<evidence type="ECO:0000256" key="5">
    <source>
        <dbReference type="ARBA" id="ARBA00022927"/>
    </source>
</evidence>
<keyword evidence="5" id="KW-0653">Protein transport</keyword>
<proteinExistence type="inferred from homology"/>
<keyword evidence="6" id="KW-0333">Golgi apparatus</keyword>
<evidence type="ECO:0000256" key="2">
    <source>
        <dbReference type="ARBA" id="ARBA00006419"/>
    </source>
</evidence>
<evidence type="ECO:0000256" key="6">
    <source>
        <dbReference type="ARBA" id="ARBA00023034"/>
    </source>
</evidence>
<evidence type="ECO:0000256" key="7">
    <source>
        <dbReference type="ARBA" id="ARBA00023136"/>
    </source>
</evidence>
<dbReference type="GO" id="GO:0006891">
    <property type="term" value="P:intra-Golgi vesicle-mediated transport"/>
    <property type="evidence" value="ECO:0007669"/>
    <property type="project" value="TreeGrafter"/>
</dbReference>
<accession>A0AAJ6Z325</accession>
<dbReference type="SUPFAM" id="SSF74788">
    <property type="entry name" value="Cullin repeat-like"/>
    <property type="match status" value="1"/>
</dbReference>
<comment type="similarity">
    <text evidence="2">Belongs to the COG8 family.</text>
</comment>
<evidence type="ECO:0000256" key="3">
    <source>
        <dbReference type="ARBA" id="ARBA00020983"/>
    </source>
</evidence>
<name>A0AAJ6Z325_PAPXU</name>
<reference evidence="9" key="1">
    <citation type="submission" date="2025-08" db="UniProtKB">
        <authorList>
            <consortium name="RefSeq"/>
        </authorList>
    </citation>
    <scope>IDENTIFICATION</scope>
</reference>
<dbReference type="Pfam" id="PF04124">
    <property type="entry name" value="Dor1"/>
    <property type="match status" value="2"/>
</dbReference>
<dbReference type="CTD" id="84342"/>
<dbReference type="InterPro" id="IPR016159">
    <property type="entry name" value="Cullin_repeat-like_dom_sf"/>
</dbReference>
<dbReference type="GO" id="GO:0017119">
    <property type="term" value="C:Golgi transport complex"/>
    <property type="evidence" value="ECO:0007669"/>
    <property type="project" value="InterPro"/>
</dbReference>
<dbReference type="PANTHER" id="PTHR21311">
    <property type="entry name" value="CONSERVED OLIGOMERIC GOLGI COMPLEX COMPONENT 8"/>
    <property type="match status" value="1"/>
</dbReference>
<evidence type="ECO:0000256" key="8">
    <source>
        <dbReference type="ARBA" id="ARBA00031347"/>
    </source>
</evidence>
<evidence type="ECO:0000313" key="9">
    <source>
        <dbReference type="RefSeq" id="XP_013164494.1"/>
    </source>
</evidence>
<keyword evidence="7" id="KW-0472">Membrane</keyword>
<dbReference type="Proteomes" id="UP000694872">
    <property type="component" value="Unplaced"/>
</dbReference>
<dbReference type="RefSeq" id="XP_013164494.1">
    <property type="nucleotide sequence ID" value="XM_013309040.1"/>
</dbReference>